<dbReference type="Gene3D" id="3.40.50.1110">
    <property type="entry name" value="SGNH hydrolase"/>
    <property type="match status" value="1"/>
</dbReference>
<dbReference type="EMBL" id="JANPWB010000010">
    <property type="protein sequence ID" value="KAJ1142169.1"/>
    <property type="molecule type" value="Genomic_DNA"/>
</dbReference>
<name>A0AAV7QNW6_PLEWA</name>
<accession>A0AAV7QNW6</accession>
<dbReference type="Proteomes" id="UP001066276">
    <property type="component" value="Chromosome 6"/>
</dbReference>
<evidence type="ECO:0008006" key="3">
    <source>
        <dbReference type="Google" id="ProtNLM"/>
    </source>
</evidence>
<feature type="non-terminal residue" evidence="1">
    <location>
        <position position="101"/>
    </location>
</feature>
<protein>
    <recommendedName>
        <fullName evidence="3">SGNH hydrolase-type esterase domain-containing protein</fullName>
    </recommendedName>
</protein>
<dbReference type="InterPro" id="IPR036514">
    <property type="entry name" value="SGNH_hydro_sf"/>
</dbReference>
<evidence type="ECO:0000313" key="2">
    <source>
        <dbReference type="Proteomes" id="UP001066276"/>
    </source>
</evidence>
<proteinExistence type="predicted"/>
<sequence length="101" mass="11470">LQQLVALGRRFEGLQFPDLIVIHLGGNDLVRMGRKALREAIFLEITKLAKQYPNAAIAWSHMVPCASEAQELNHEQSKSRCVDSLQKWPDYSRARGNYGTF</sequence>
<comment type="caution">
    <text evidence="1">The sequence shown here is derived from an EMBL/GenBank/DDBJ whole genome shotgun (WGS) entry which is preliminary data.</text>
</comment>
<organism evidence="1 2">
    <name type="scientific">Pleurodeles waltl</name>
    <name type="common">Iberian ribbed newt</name>
    <dbReference type="NCBI Taxonomy" id="8319"/>
    <lineage>
        <taxon>Eukaryota</taxon>
        <taxon>Metazoa</taxon>
        <taxon>Chordata</taxon>
        <taxon>Craniata</taxon>
        <taxon>Vertebrata</taxon>
        <taxon>Euteleostomi</taxon>
        <taxon>Amphibia</taxon>
        <taxon>Batrachia</taxon>
        <taxon>Caudata</taxon>
        <taxon>Salamandroidea</taxon>
        <taxon>Salamandridae</taxon>
        <taxon>Pleurodelinae</taxon>
        <taxon>Pleurodeles</taxon>
    </lineage>
</organism>
<reference evidence="1" key="1">
    <citation type="journal article" date="2022" name="bioRxiv">
        <title>Sequencing and chromosome-scale assembly of the giantPleurodeles waltlgenome.</title>
        <authorList>
            <person name="Brown T."/>
            <person name="Elewa A."/>
            <person name="Iarovenko S."/>
            <person name="Subramanian E."/>
            <person name="Araus A.J."/>
            <person name="Petzold A."/>
            <person name="Susuki M."/>
            <person name="Suzuki K.-i.T."/>
            <person name="Hayashi T."/>
            <person name="Toyoda A."/>
            <person name="Oliveira C."/>
            <person name="Osipova E."/>
            <person name="Leigh N.D."/>
            <person name="Simon A."/>
            <person name="Yun M.H."/>
        </authorList>
    </citation>
    <scope>NUCLEOTIDE SEQUENCE</scope>
    <source>
        <strain evidence="1">20211129_DDA</strain>
        <tissue evidence="1">Liver</tissue>
    </source>
</reference>
<feature type="non-terminal residue" evidence="1">
    <location>
        <position position="1"/>
    </location>
</feature>
<keyword evidence="2" id="KW-1185">Reference proteome</keyword>
<dbReference type="SUPFAM" id="SSF52266">
    <property type="entry name" value="SGNH hydrolase"/>
    <property type="match status" value="1"/>
</dbReference>
<evidence type="ECO:0000313" key="1">
    <source>
        <dbReference type="EMBL" id="KAJ1142169.1"/>
    </source>
</evidence>
<dbReference type="AlphaFoldDB" id="A0AAV7QNW6"/>
<gene>
    <name evidence="1" type="ORF">NDU88_008496</name>
</gene>